<name>A0AAD4F4F5_9PEZI</name>
<dbReference type="PANTHER" id="PTHR37315:SF1">
    <property type="entry name" value="UPF0311 PROTEIN BLR7842"/>
    <property type="match status" value="1"/>
</dbReference>
<proteinExistence type="predicted"/>
<reference evidence="2" key="1">
    <citation type="submission" date="2023-02" db="EMBL/GenBank/DDBJ databases">
        <authorList>
            <person name="Palmer J.M."/>
        </authorList>
    </citation>
    <scope>NUCLEOTIDE SEQUENCE</scope>
    <source>
        <strain evidence="2">FW57</strain>
    </source>
</reference>
<protein>
    <submittedName>
        <fullName evidence="2">Uncharacterized protein</fullName>
    </submittedName>
</protein>
<dbReference type="Pfam" id="PF11578">
    <property type="entry name" value="DUF3237"/>
    <property type="match status" value="1"/>
</dbReference>
<feature type="compositionally biased region" description="Pro residues" evidence="1">
    <location>
        <begin position="70"/>
        <end position="104"/>
    </location>
</feature>
<feature type="region of interest" description="Disordered" evidence="1">
    <location>
        <begin position="38"/>
        <end position="155"/>
    </location>
</feature>
<dbReference type="PANTHER" id="PTHR37315">
    <property type="entry name" value="UPF0311 PROTEIN BLR7842"/>
    <property type="match status" value="1"/>
</dbReference>
<accession>A0AAD4F4F5</accession>
<dbReference type="AlphaFoldDB" id="A0AAD4F4F5"/>
<evidence type="ECO:0000256" key="1">
    <source>
        <dbReference type="SAM" id="MobiDB-lite"/>
    </source>
</evidence>
<dbReference type="Gene3D" id="2.40.160.20">
    <property type="match status" value="1"/>
</dbReference>
<evidence type="ECO:0000313" key="2">
    <source>
        <dbReference type="EMBL" id="KAG7292750.1"/>
    </source>
</evidence>
<comment type="caution">
    <text evidence="2">The sequence shown here is derived from an EMBL/GenBank/DDBJ whole genome shotgun (WGS) entry which is preliminary data.</text>
</comment>
<dbReference type="InterPro" id="IPR020915">
    <property type="entry name" value="UPF0311"/>
</dbReference>
<gene>
    <name evidence="2" type="ORF">NEMBOFW57_002790</name>
</gene>
<organism evidence="2 3">
    <name type="scientific">Staphylotrichum longicolle</name>
    <dbReference type="NCBI Taxonomy" id="669026"/>
    <lineage>
        <taxon>Eukaryota</taxon>
        <taxon>Fungi</taxon>
        <taxon>Dikarya</taxon>
        <taxon>Ascomycota</taxon>
        <taxon>Pezizomycotina</taxon>
        <taxon>Sordariomycetes</taxon>
        <taxon>Sordariomycetidae</taxon>
        <taxon>Sordariales</taxon>
        <taxon>Chaetomiaceae</taxon>
        <taxon>Staphylotrichum</taxon>
    </lineage>
</organism>
<feature type="compositionally biased region" description="Polar residues" evidence="1">
    <location>
        <begin position="113"/>
        <end position="129"/>
    </location>
</feature>
<sequence>MPRHVDQDVHAAFVEFRAGDRKCVSVQCIYCQQVRAKNTTRQKQHLLQPRPQLRQQPRPPPGTPVHPAGPAGPPPPPAYPASHPPSHPSPHPAPNDVAPPVPPYPHDDVSVAEHTNLSFMPNPRINGSPSHPPRDLTPAAKKQKTKASPSSNLPEIPLRDVHAAFVRAKNTSRQREHLMTCPGYHAVLKDKIPANNLRHQFDEDDVASSLALPPPAFDLDFRMSIRVKPKMNVGMGISGRQSWISCVGGQWAGSWGKGVLLPSGQDTQTTVKDTATRIDARYLMQTTDEHPALIICKVTGWLTGERDVMERLEDPVAADNVAAHRYRLRVTMELETGDERYQEINTGMWMATGCRRGAEIVYDAYRIG</sequence>
<evidence type="ECO:0000313" key="3">
    <source>
        <dbReference type="Proteomes" id="UP001197093"/>
    </source>
</evidence>
<keyword evidence="3" id="KW-1185">Reference proteome</keyword>
<dbReference type="Proteomes" id="UP001197093">
    <property type="component" value="Unassembled WGS sequence"/>
</dbReference>
<dbReference type="EMBL" id="JAHCVI010000001">
    <property type="protein sequence ID" value="KAG7292750.1"/>
    <property type="molecule type" value="Genomic_DNA"/>
</dbReference>
<feature type="compositionally biased region" description="Low complexity" evidence="1">
    <location>
        <begin position="45"/>
        <end position="56"/>
    </location>
</feature>